<evidence type="ECO:0000256" key="1">
    <source>
        <dbReference type="ARBA" id="ARBA00023125"/>
    </source>
</evidence>
<dbReference type="Pfam" id="PF13843">
    <property type="entry name" value="DDE_Tnp_1_7"/>
    <property type="match status" value="1"/>
</dbReference>
<dbReference type="InterPro" id="IPR059074">
    <property type="entry name" value="zf-C2H2_Z280C_D"/>
</dbReference>
<comment type="caution">
    <text evidence="6">The sequence shown here is derived from an EMBL/GenBank/DDBJ whole genome shotgun (WGS) entry which is preliminary data.</text>
</comment>
<sequence>MSPSPDREPSTSTTWSLSIIYLHHLVPVSLEDVDLLCMECGTKATEFSSHYPSFVSCLLCPYTTFCSCAYASHMIICFELECMQCDFVSLTGDKMAEHLVLNPGHDIACRPRTALKEPDIEFSLQGGTQQKPSPPDTTITPDPVNPSWTRVAGSDLDTLKYIRVGRFKQDKGPRHALPKSADAMEYFLLAYPESLLELIAKETNAHVKTCQYLGMPSPQWTLLSVPELKAFLGLVILMGVHGLPDISQYWSLTQHDRHTFDQAMSLRRFKQIATNIRMGSLVTDEYRGGGNPKDGLHILRPMLDILGQAMWKAYRPNCNLTIDRTLLPALEDQAGHRMLTYRQTLPEIWLLCDSKSGYCHRLSIHTRESGEHETVGLQVVPRLMEGLEGMNHRLYLANSLASPRLMRQLLKQGIYASSSFPILSPVLPMQLWQEGNLTIAGHYLQWQSGPLLATRWRDAKEMGCLCTNSFPGRVDTVWRRSQTQAGKLDPLERPMAFRLLQENMRGVDICKQLLACNPLGGVPQDCHWRSLFWFLLNLSVVNSFIVLRESRKSNPPAWVQSGLFSQLNFRRRLGTQLAQCYHRPPETQDPASGGEGERETVAGETVARETLDPLKEMHRMTKISLCTKRCWNCNLKHIRHETAYGCPVCKANLCNKASCFWEFHGLCPLTKGK</sequence>
<dbReference type="AlphaFoldDB" id="A0AA47M095"/>
<dbReference type="Pfam" id="PF25429">
    <property type="entry name" value="zf-POGZ"/>
    <property type="match status" value="1"/>
</dbReference>
<keyword evidence="7" id="KW-1185">Reference proteome</keyword>
<proteinExistence type="predicted"/>
<dbReference type="EMBL" id="JAOPHQ010006554">
    <property type="protein sequence ID" value="KAK0131275.1"/>
    <property type="molecule type" value="Genomic_DNA"/>
</dbReference>
<organism evidence="6 7">
    <name type="scientific">Merluccius polli</name>
    <name type="common">Benguela hake</name>
    <name type="synonym">Merluccius cadenati</name>
    <dbReference type="NCBI Taxonomy" id="89951"/>
    <lineage>
        <taxon>Eukaryota</taxon>
        <taxon>Metazoa</taxon>
        <taxon>Chordata</taxon>
        <taxon>Craniata</taxon>
        <taxon>Vertebrata</taxon>
        <taxon>Euteleostomi</taxon>
        <taxon>Actinopterygii</taxon>
        <taxon>Neopterygii</taxon>
        <taxon>Teleostei</taxon>
        <taxon>Neoteleostei</taxon>
        <taxon>Acanthomorphata</taxon>
        <taxon>Zeiogadaria</taxon>
        <taxon>Gadariae</taxon>
        <taxon>Gadiformes</taxon>
        <taxon>Gadoidei</taxon>
        <taxon>Merlucciidae</taxon>
        <taxon>Merluccius</taxon>
    </lineage>
</organism>
<accession>A0AA47M095</accession>
<evidence type="ECO:0000259" key="3">
    <source>
        <dbReference type="Pfam" id="PF13843"/>
    </source>
</evidence>
<dbReference type="InterPro" id="IPR029526">
    <property type="entry name" value="PGBD"/>
</dbReference>
<dbReference type="PANTHER" id="PTHR46599:SF1">
    <property type="entry name" value="POGO TRANSPOSABLE ELEMENT WITH ZNF DOMAIN"/>
    <property type="match status" value="1"/>
</dbReference>
<name>A0AA47M095_MERPO</name>
<reference evidence="6" key="1">
    <citation type="journal article" date="2023" name="Front. Mar. Sci.">
        <title>A new Merluccius polli reference genome to investigate the effects of global change in West African waters.</title>
        <authorList>
            <person name="Mateo J.L."/>
            <person name="Blanco-Fernandez C."/>
            <person name="Garcia-Vazquez E."/>
            <person name="Machado-Schiaffino G."/>
        </authorList>
    </citation>
    <scope>NUCLEOTIDE SEQUENCE</scope>
    <source>
        <strain evidence="6">C29</strain>
        <tissue evidence="6">Fin</tissue>
    </source>
</reference>
<evidence type="ECO:0000313" key="6">
    <source>
        <dbReference type="EMBL" id="KAK0131275.1"/>
    </source>
</evidence>
<feature type="domain" description="POGZ/Z280C-D-like double Zinc finger" evidence="5">
    <location>
        <begin position="35"/>
        <end position="75"/>
    </location>
</feature>
<evidence type="ECO:0000259" key="5">
    <source>
        <dbReference type="Pfam" id="PF25429"/>
    </source>
</evidence>
<dbReference type="GO" id="GO:0003677">
    <property type="term" value="F:DNA binding"/>
    <property type="evidence" value="ECO:0007669"/>
    <property type="project" value="UniProtKB-KW"/>
</dbReference>
<gene>
    <name evidence="6" type="primary">PGBD4_25</name>
    <name evidence="6" type="ORF">N1851_034032</name>
</gene>
<feature type="region of interest" description="Disordered" evidence="2">
    <location>
        <begin position="583"/>
        <end position="602"/>
    </location>
</feature>
<protein>
    <submittedName>
        <fullName evidence="6">PiggyBac transposable element-derived protein 4</fullName>
    </submittedName>
</protein>
<feature type="domain" description="PiggyBac transposable element-derived protein" evidence="3">
    <location>
        <begin position="182"/>
        <end position="544"/>
    </location>
</feature>
<feature type="region of interest" description="Disordered" evidence="2">
    <location>
        <begin position="124"/>
        <end position="144"/>
    </location>
</feature>
<dbReference type="PANTHER" id="PTHR46599">
    <property type="entry name" value="PIGGYBAC TRANSPOSABLE ELEMENT-DERIVED PROTEIN 4"/>
    <property type="match status" value="1"/>
</dbReference>
<evidence type="ECO:0000259" key="4">
    <source>
        <dbReference type="Pfam" id="PF25414"/>
    </source>
</evidence>
<evidence type="ECO:0000313" key="7">
    <source>
        <dbReference type="Proteomes" id="UP001174136"/>
    </source>
</evidence>
<dbReference type="InterPro" id="IPR057618">
    <property type="entry name" value="Znf_POGZ/Z280C-D-like"/>
</dbReference>
<dbReference type="Proteomes" id="UP001174136">
    <property type="component" value="Unassembled WGS sequence"/>
</dbReference>
<dbReference type="Pfam" id="PF25414">
    <property type="entry name" value="zf-C2H2_Z280C_D"/>
    <property type="match status" value="1"/>
</dbReference>
<evidence type="ECO:0000256" key="2">
    <source>
        <dbReference type="SAM" id="MobiDB-lite"/>
    </source>
</evidence>
<keyword evidence="1" id="KW-0238">DNA-binding</keyword>
<feature type="domain" description="Z280C/D-like C2H2 zinc finger" evidence="4">
    <location>
        <begin position="80"/>
        <end position="106"/>
    </location>
</feature>